<accession>A0A814RT41</accession>
<comment type="caution">
    <text evidence="2">The sequence shown here is derived from an EMBL/GenBank/DDBJ whole genome shotgun (WGS) entry which is preliminary data.</text>
</comment>
<dbReference type="EMBL" id="CAJNOO010001346">
    <property type="protein sequence ID" value="CAF1138548.1"/>
    <property type="molecule type" value="Genomic_DNA"/>
</dbReference>
<name>A0A814RT41_9BILA</name>
<gene>
    <name evidence="2" type="ORF">RFH988_LOCUS21257</name>
</gene>
<dbReference type="AlphaFoldDB" id="A0A814RT41"/>
<dbReference type="OrthoDB" id="9999463at2759"/>
<dbReference type="Proteomes" id="UP000663882">
    <property type="component" value="Unassembled WGS sequence"/>
</dbReference>
<feature type="domain" description="F-box" evidence="1">
    <location>
        <begin position="7"/>
        <end position="54"/>
    </location>
</feature>
<organism evidence="2 3">
    <name type="scientific">Rotaria sordida</name>
    <dbReference type="NCBI Taxonomy" id="392033"/>
    <lineage>
        <taxon>Eukaryota</taxon>
        <taxon>Metazoa</taxon>
        <taxon>Spiralia</taxon>
        <taxon>Gnathifera</taxon>
        <taxon>Rotifera</taxon>
        <taxon>Eurotatoria</taxon>
        <taxon>Bdelloidea</taxon>
        <taxon>Philodinida</taxon>
        <taxon>Philodinidae</taxon>
        <taxon>Rotaria</taxon>
    </lineage>
</organism>
<sequence>METSCNQSTLEMLPDEMLLEICKYLLCTDILLSFTSLNNRITQMISEYHYHISLHKTSISKCDYLCVNILPQIGFQIRSLLIDCCYSILQDDLFIKYFDKKMSIIFPKLERISLVSYQYNQLITFLNTLYDLNYLVEIRLYSLFPINKINQITVVRSLIQANNHRITTILIDDQSSSLHFHQDDYYLNIIRLRIKLRTIVNLSSLFHAIPNIQYLDIILDENDSLSEYFDQLILSPLFYLTHFQLISTKQSWTLEKLRLLFDQLPIVKYLSLFLSTDDRRLIESDTILSYLPSTVQQFDYAIYFYHNISFDEINEIITSWPTSHPVTCFYKDTLLFIHTLPWRFTRISFPTFINKMMSCKTNNITGYESSVEQLDVTIDKSFTLIKSLGMILQCRQLRDITIYVRDTGDTVKEEQCSISHIPKLSRLIQIAFHGSISSDLNHFSFLLNVAPNIFRLDLPFDYLWQLIENEQTRYLLGQRITSLSILENVTKPSLVTLNEEHIPIIASTFFRLCDLYVNLTHLSPSTTVVSNDNTILHKFTIQSLSIPSKQQTHEVVSPCSSESMIVCLLTEFKEHKLVGLCITGQFFEKINTNAKQWLQHNTVLCEQQFEAIFNKMLHRLLIWM</sequence>
<evidence type="ECO:0000259" key="1">
    <source>
        <dbReference type="PROSITE" id="PS50181"/>
    </source>
</evidence>
<evidence type="ECO:0000313" key="2">
    <source>
        <dbReference type="EMBL" id="CAF1138548.1"/>
    </source>
</evidence>
<dbReference type="InterPro" id="IPR001810">
    <property type="entry name" value="F-box_dom"/>
</dbReference>
<reference evidence="2" key="1">
    <citation type="submission" date="2021-02" db="EMBL/GenBank/DDBJ databases">
        <authorList>
            <person name="Nowell W R."/>
        </authorList>
    </citation>
    <scope>NUCLEOTIDE SEQUENCE</scope>
</reference>
<dbReference type="PROSITE" id="PS50181">
    <property type="entry name" value="FBOX"/>
    <property type="match status" value="1"/>
</dbReference>
<proteinExistence type="predicted"/>
<protein>
    <recommendedName>
        <fullName evidence="1">F-box domain-containing protein</fullName>
    </recommendedName>
</protein>
<evidence type="ECO:0000313" key="3">
    <source>
        <dbReference type="Proteomes" id="UP000663882"/>
    </source>
</evidence>